<evidence type="ECO:0000313" key="1">
    <source>
        <dbReference type="EMBL" id="KNZ44869.1"/>
    </source>
</evidence>
<dbReference type="VEuPathDB" id="FungiDB:VP01_873g2"/>
<reference evidence="1 2" key="1">
    <citation type="submission" date="2015-08" db="EMBL/GenBank/DDBJ databases">
        <title>Next Generation Sequencing and Analysis of the Genome of Puccinia sorghi L Schw, the Causal Agent of Maize Common Rust.</title>
        <authorList>
            <person name="Rochi L."/>
            <person name="Burguener G."/>
            <person name="Darino M."/>
            <person name="Turjanski A."/>
            <person name="Kreff E."/>
            <person name="Dieguez M.J."/>
            <person name="Sacco F."/>
        </authorList>
    </citation>
    <scope>NUCLEOTIDE SEQUENCE [LARGE SCALE GENOMIC DNA]</scope>
    <source>
        <strain evidence="1 2">RO10H11247</strain>
    </source>
</reference>
<organism evidence="1 2">
    <name type="scientific">Puccinia sorghi</name>
    <dbReference type="NCBI Taxonomy" id="27349"/>
    <lineage>
        <taxon>Eukaryota</taxon>
        <taxon>Fungi</taxon>
        <taxon>Dikarya</taxon>
        <taxon>Basidiomycota</taxon>
        <taxon>Pucciniomycotina</taxon>
        <taxon>Pucciniomycetes</taxon>
        <taxon>Pucciniales</taxon>
        <taxon>Pucciniaceae</taxon>
        <taxon>Puccinia</taxon>
    </lineage>
</organism>
<accession>A0A0L6U8K6</accession>
<comment type="caution">
    <text evidence="1">The sequence shown here is derived from an EMBL/GenBank/DDBJ whole genome shotgun (WGS) entry which is preliminary data.</text>
</comment>
<dbReference type="Proteomes" id="UP000037035">
    <property type="component" value="Unassembled WGS sequence"/>
</dbReference>
<sequence length="352" mass="39920">MTLIMTKKPQKILKRILFAPVSCSTQNLDPEEVLPFIHVNPWEPQRNPAFRPQKIRGHPKKTLLSGPSGVFIPLQGNFRTHFLIFFFFQEKISKPLKNLSQYLVKSKKLCFYILSDLCSPCCQTVAVLIITVAEITKFNLLWDLLGVPPTGGLYSASAALYLPQLAIYHLTHNIFLTIKNFNHPQIITVPSRSRSCCRLQPTHHHCRPPPLVVHRCQPCAARPHPLFPLNHPLPTGQPLPATPTESITDCLPPCFPPLLSLNHPTLFPMTCHLNHHPLHFPTHSPICFPQPDPFHPSPTACPLLAPRHHPPTSPLPLPLPLATLLLRLWFDYDLEPGRSERNKLEIEKKQEK</sequence>
<protein>
    <submittedName>
        <fullName evidence="1">Uncharacterized protein</fullName>
    </submittedName>
</protein>
<dbReference type="AlphaFoldDB" id="A0A0L6U8K6"/>
<keyword evidence="2" id="KW-1185">Reference proteome</keyword>
<evidence type="ECO:0000313" key="2">
    <source>
        <dbReference type="Proteomes" id="UP000037035"/>
    </source>
</evidence>
<proteinExistence type="predicted"/>
<name>A0A0L6U8K6_9BASI</name>
<gene>
    <name evidence="1" type="ORF">VP01_873g2</name>
</gene>
<dbReference type="EMBL" id="LAVV01014315">
    <property type="protein sequence ID" value="KNZ44869.1"/>
    <property type="molecule type" value="Genomic_DNA"/>
</dbReference>